<feature type="transmembrane region" description="Helical" evidence="6">
    <location>
        <begin position="43"/>
        <end position="64"/>
    </location>
</feature>
<feature type="transmembrane region" description="Helical" evidence="6">
    <location>
        <begin position="108"/>
        <end position="127"/>
    </location>
</feature>
<gene>
    <name evidence="8" type="ORF">ILEXP_LOCUS31791</name>
</gene>
<keyword evidence="3 6" id="KW-0812">Transmembrane</keyword>
<name>A0ABC8T057_9AQUA</name>
<comment type="similarity">
    <text evidence="2 6">Belongs to the drug/metabolite transporter (DMT) superfamily. Plant drug/metabolite exporter (P-DME) (TC 2.A.7.4) family.</text>
</comment>
<dbReference type="InterPro" id="IPR037185">
    <property type="entry name" value="EmrE-like"/>
</dbReference>
<dbReference type="InterPro" id="IPR000620">
    <property type="entry name" value="EamA_dom"/>
</dbReference>
<organism evidence="8 9">
    <name type="scientific">Ilex paraguariensis</name>
    <name type="common">yerba mate</name>
    <dbReference type="NCBI Taxonomy" id="185542"/>
    <lineage>
        <taxon>Eukaryota</taxon>
        <taxon>Viridiplantae</taxon>
        <taxon>Streptophyta</taxon>
        <taxon>Embryophyta</taxon>
        <taxon>Tracheophyta</taxon>
        <taxon>Spermatophyta</taxon>
        <taxon>Magnoliopsida</taxon>
        <taxon>eudicotyledons</taxon>
        <taxon>Gunneridae</taxon>
        <taxon>Pentapetalae</taxon>
        <taxon>asterids</taxon>
        <taxon>campanulids</taxon>
        <taxon>Aquifoliales</taxon>
        <taxon>Aquifoliaceae</taxon>
        <taxon>Ilex</taxon>
    </lineage>
</organism>
<evidence type="ECO:0000256" key="5">
    <source>
        <dbReference type="ARBA" id="ARBA00023136"/>
    </source>
</evidence>
<evidence type="ECO:0000313" key="9">
    <source>
        <dbReference type="Proteomes" id="UP001642360"/>
    </source>
</evidence>
<evidence type="ECO:0000259" key="7">
    <source>
        <dbReference type="Pfam" id="PF00892"/>
    </source>
</evidence>
<accession>A0ABC8T057</accession>
<dbReference type="Pfam" id="PF00892">
    <property type="entry name" value="EamA"/>
    <property type="match status" value="1"/>
</dbReference>
<protein>
    <recommendedName>
        <fullName evidence="6">WAT1-related protein</fullName>
    </recommendedName>
</protein>
<proteinExistence type="inferred from homology"/>
<evidence type="ECO:0000313" key="8">
    <source>
        <dbReference type="EMBL" id="CAK9162826.1"/>
    </source>
</evidence>
<dbReference type="Proteomes" id="UP001642360">
    <property type="component" value="Unassembled WGS sequence"/>
</dbReference>
<evidence type="ECO:0000256" key="1">
    <source>
        <dbReference type="ARBA" id="ARBA00004141"/>
    </source>
</evidence>
<evidence type="ECO:0000256" key="3">
    <source>
        <dbReference type="ARBA" id="ARBA00022692"/>
    </source>
</evidence>
<feature type="domain" description="EamA" evidence="7">
    <location>
        <begin position="25"/>
        <end position="124"/>
    </location>
</feature>
<comment type="subcellular location">
    <subcellularLocation>
        <location evidence="1 6">Membrane</location>
        <topology evidence="1 6">Multi-pass membrane protein</topology>
    </subcellularLocation>
</comment>
<comment type="caution">
    <text evidence="8">The sequence shown here is derived from an EMBL/GenBank/DDBJ whole genome shotgun (WGS) entry which is preliminary data.</text>
</comment>
<evidence type="ECO:0000256" key="4">
    <source>
        <dbReference type="ARBA" id="ARBA00022989"/>
    </source>
</evidence>
<reference evidence="8 9" key="1">
    <citation type="submission" date="2024-02" db="EMBL/GenBank/DDBJ databases">
        <authorList>
            <person name="Vignale AGUSTIN F."/>
            <person name="Sosa J E."/>
            <person name="Modenutti C."/>
        </authorList>
    </citation>
    <scope>NUCLEOTIDE SEQUENCE [LARGE SCALE GENOMIC DNA]</scope>
</reference>
<evidence type="ECO:0000256" key="6">
    <source>
        <dbReference type="RuleBase" id="RU363077"/>
    </source>
</evidence>
<comment type="caution">
    <text evidence="6">Lacks conserved residue(s) required for the propagation of feature annotation.</text>
</comment>
<dbReference type="PANTHER" id="PTHR31218">
    <property type="entry name" value="WAT1-RELATED PROTEIN"/>
    <property type="match status" value="1"/>
</dbReference>
<feature type="transmembrane region" description="Helical" evidence="6">
    <location>
        <begin position="12"/>
        <end position="31"/>
    </location>
</feature>
<dbReference type="SUPFAM" id="SSF103481">
    <property type="entry name" value="Multidrug resistance efflux transporter EmrE"/>
    <property type="match status" value="1"/>
</dbReference>
<feature type="transmembrane region" description="Helical" evidence="6">
    <location>
        <begin position="76"/>
        <end position="96"/>
    </location>
</feature>
<evidence type="ECO:0000256" key="2">
    <source>
        <dbReference type="ARBA" id="ARBA00007635"/>
    </source>
</evidence>
<dbReference type="EMBL" id="CAUOFW020003947">
    <property type="protein sequence ID" value="CAK9162826.1"/>
    <property type="molecule type" value="Genomic_DNA"/>
</dbReference>
<dbReference type="GO" id="GO:0016020">
    <property type="term" value="C:membrane"/>
    <property type="evidence" value="ECO:0007669"/>
    <property type="project" value="UniProtKB-SubCell"/>
</dbReference>
<sequence>MERAGFCYREVLPFVAVIISLGSNVGVTTAFKAAASQGISYRVFMVYAHSLAGLVLLPFAFIFERKKRLPPLNFSFINRIFLLGLIGFLGHTLGYMGLVYSTPTLSTIISNLTPAFTFALAIIFSWTP</sequence>
<dbReference type="InterPro" id="IPR030184">
    <property type="entry name" value="WAT1-related"/>
</dbReference>
<keyword evidence="5 6" id="KW-0472">Membrane</keyword>
<keyword evidence="4 6" id="KW-1133">Transmembrane helix</keyword>
<dbReference type="AlphaFoldDB" id="A0ABC8T057"/>
<keyword evidence="9" id="KW-1185">Reference proteome</keyword>